<protein>
    <recommendedName>
        <fullName evidence="4">Glutamyl-tRNA(Gln) amidotransferase subunit C, mitochondrial</fullName>
    </recommendedName>
</protein>
<evidence type="ECO:0000313" key="3">
    <source>
        <dbReference type="Proteomes" id="UP001177023"/>
    </source>
</evidence>
<keyword evidence="3" id="KW-1185">Reference proteome</keyword>
<feature type="compositionally biased region" description="Basic residues" evidence="1">
    <location>
        <begin position="166"/>
        <end position="175"/>
    </location>
</feature>
<dbReference type="Pfam" id="PF02686">
    <property type="entry name" value="GatC"/>
    <property type="match status" value="1"/>
</dbReference>
<dbReference type="NCBIfam" id="TIGR00135">
    <property type="entry name" value="gatC"/>
    <property type="match status" value="1"/>
</dbReference>
<comment type="caution">
    <text evidence="2">The sequence shown here is derived from an EMBL/GenBank/DDBJ whole genome shotgun (WGS) entry which is preliminary data.</text>
</comment>
<dbReference type="HAMAP" id="MF_00122">
    <property type="entry name" value="GatC"/>
    <property type="match status" value="1"/>
</dbReference>
<dbReference type="AlphaFoldDB" id="A0AA36GGR8"/>
<dbReference type="GO" id="GO:0030956">
    <property type="term" value="C:glutamyl-tRNA(Gln) amidotransferase complex"/>
    <property type="evidence" value="ECO:0007669"/>
    <property type="project" value="TreeGrafter"/>
</dbReference>
<dbReference type="GO" id="GO:0006450">
    <property type="term" value="P:regulation of translational fidelity"/>
    <property type="evidence" value="ECO:0007669"/>
    <property type="project" value="InterPro"/>
</dbReference>
<sequence length="175" mass="19767">MKRLPVPRLYAASLRHFSKKTPLPDDELLIPDSPVCSHVDDVGEVPTFDHKLITHLERLSLLRFSDEEAVANLREAVRTANRLKHVNVDGVEPMYRVHEDQECPLREDNEASALSREEALSNAAKTFEDYFVTPPGNLPLAAKEDLNLKLINEWDKLGQPNVPDPRKRKNAGATN</sequence>
<dbReference type="PANTHER" id="PTHR15004">
    <property type="entry name" value="GLUTAMYL-TRNA(GLN) AMIDOTRANSFERASE SUBUNIT C, MITOCHONDRIAL"/>
    <property type="match status" value="1"/>
</dbReference>
<dbReference type="EMBL" id="CATQJA010002710">
    <property type="protein sequence ID" value="CAJ0587645.1"/>
    <property type="molecule type" value="Genomic_DNA"/>
</dbReference>
<feature type="region of interest" description="Disordered" evidence="1">
    <location>
        <begin position="156"/>
        <end position="175"/>
    </location>
</feature>
<dbReference type="PANTHER" id="PTHR15004:SF0">
    <property type="entry name" value="GLUTAMYL-TRNA(GLN) AMIDOTRANSFERASE SUBUNIT C, MITOCHONDRIAL"/>
    <property type="match status" value="1"/>
</dbReference>
<gene>
    <name evidence="2" type="ORF">MSPICULIGERA_LOCUS25601</name>
</gene>
<name>A0AA36GGR8_9BILA</name>
<feature type="non-terminal residue" evidence="2">
    <location>
        <position position="1"/>
    </location>
</feature>
<evidence type="ECO:0000256" key="1">
    <source>
        <dbReference type="SAM" id="MobiDB-lite"/>
    </source>
</evidence>
<evidence type="ECO:0000313" key="2">
    <source>
        <dbReference type="EMBL" id="CAJ0587645.1"/>
    </source>
</evidence>
<evidence type="ECO:0008006" key="4">
    <source>
        <dbReference type="Google" id="ProtNLM"/>
    </source>
</evidence>
<dbReference type="SUPFAM" id="SSF141000">
    <property type="entry name" value="Glu-tRNAGln amidotransferase C subunit"/>
    <property type="match status" value="1"/>
</dbReference>
<dbReference type="GO" id="GO:0005739">
    <property type="term" value="C:mitochondrion"/>
    <property type="evidence" value="ECO:0007669"/>
    <property type="project" value="TreeGrafter"/>
</dbReference>
<dbReference type="InterPro" id="IPR036113">
    <property type="entry name" value="Asp/Glu-ADT_sf_sub_c"/>
</dbReference>
<dbReference type="InterPro" id="IPR003837">
    <property type="entry name" value="GatC"/>
</dbReference>
<dbReference type="GO" id="GO:0070681">
    <property type="term" value="P:glutaminyl-tRNAGln biosynthesis via transamidation"/>
    <property type="evidence" value="ECO:0007669"/>
    <property type="project" value="TreeGrafter"/>
</dbReference>
<reference evidence="2" key="1">
    <citation type="submission" date="2023-06" db="EMBL/GenBank/DDBJ databases">
        <authorList>
            <person name="Delattre M."/>
        </authorList>
    </citation>
    <scope>NUCLEOTIDE SEQUENCE</scope>
    <source>
        <strain evidence="2">AF72</strain>
    </source>
</reference>
<accession>A0AA36GGR8</accession>
<proteinExistence type="inferred from homology"/>
<dbReference type="GO" id="GO:0032543">
    <property type="term" value="P:mitochondrial translation"/>
    <property type="evidence" value="ECO:0007669"/>
    <property type="project" value="TreeGrafter"/>
</dbReference>
<organism evidence="2 3">
    <name type="scientific">Mesorhabditis spiculigera</name>
    <dbReference type="NCBI Taxonomy" id="96644"/>
    <lineage>
        <taxon>Eukaryota</taxon>
        <taxon>Metazoa</taxon>
        <taxon>Ecdysozoa</taxon>
        <taxon>Nematoda</taxon>
        <taxon>Chromadorea</taxon>
        <taxon>Rhabditida</taxon>
        <taxon>Rhabditina</taxon>
        <taxon>Rhabditomorpha</taxon>
        <taxon>Rhabditoidea</taxon>
        <taxon>Rhabditidae</taxon>
        <taxon>Mesorhabditinae</taxon>
        <taxon>Mesorhabditis</taxon>
    </lineage>
</organism>
<dbReference type="Proteomes" id="UP001177023">
    <property type="component" value="Unassembled WGS sequence"/>
</dbReference>